<dbReference type="GO" id="GO:0044284">
    <property type="term" value="C:mitochondrial crista junction"/>
    <property type="evidence" value="ECO:0007669"/>
    <property type="project" value="TreeGrafter"/>
</dbReference>
<dbReference type="Proteomes" id="UP000002605">
    <property type="component" value="Chromosome 1"/>
</dbReference>
<dbReference type="Pfam" id="PF09769">
    <property type="entry name" value="ApoO"/>
    <property type="match status" value="1"/>
</dbReference>
<dbReference type="SUPFAM" id="SSF58113">
    <property type="entry name" value="Apolipoprotein A-I"/>
    <property type="match status" value="1"/>
</dbReference>
<comment type="subcellular location">
    <subcellularLocation>
        <location evidence="1">Mitochondrion inner membrane</location>
    </subcellularLocation>
</comment>
<dbReference type="eggNOG" id="ENOG502S99Y">
    <property type="taxonomic scope" value="Eukaryota"/>
</dbReference>
<evidence type="ECO:0000256" key="2">
    <source>
        <dbReference type="SAM" id="Coils"/>
    </source>
</evidence>
<proteinExistence type="predicted"/>
<name>B9W9H6_CANDC</name>
<dbReference type="GO" id="GO:0042407">
    <property type="term" value="P:cristae formation"/>
    <property type="evidence" value="ECO:0007669"/>
    <property type="project" value="InterPro"/>
</dbReference>
<organism evidence="4 5">
    <name type="scientific">Candida dubliniensis (strain CD36 / ATCC MYA-646 / CBS 7987 / NCPF 3949 / NRRL Y-17841)</name>
    <name type="common">Yeast</name>
    <dbReference type="NCBI Taxonomy" id="573826"/>
    <lineage>
        <taxon>Eukaryota</taxon>
        <taxon>Fungi</taxon>
        <taxon>Dikarya</taxon>
        <taxon>Ascomycota</taxon>
        <taxon>Saccharomycotina</taxon>
        <taxon>Pichiomycetes</taxon>
        <taxon>Debaryomycetaceae</taxon>
        <taxon>Candida/Lodderomyces clade</taxon>
        <taxon>Candida</taxon>
    </lineage>
</organism>
<dbReference type="HOGENOM" id="CLU_086433_0_0_1"/>
<accession>B9W9H6</accession>
<dbReference type="EMBL" id="FM992688">
    <property type="protein sequence ID" value="CAX45459.1"/>
    <property type="molecule type" value="Genomic_DNA"/>
</dbReference>
<protein>
    <recommendedName>
        <fullName evidence="1">MICOS complex subunit</fullName>
    </recommendedName>
</protein>
<sequence length="208" mass="24152">MVKRSFYEDDEYIINKPGTITAITPELAEQESIHGQATFINGMVIRSTPILEKYANSIRHYLHNKLSIWTAELNTQTSAFKNELTTINSEINSLIYEPILPNLIYILTMTLTGSIFVRQRNIVIRFITPIMFGGLSLKYFMPNTFKAIIGKYDNVEKENLPQLYEQRQELTKNLKQLKNDMDQGLENAQVGVYQAVHDFRKLVKEKWE</sequence>
<dbReference type="InterPro" id="IPR033181">
    <property type="entry name" value="Mic26_fungi"/>
</dbReference>
<feature type="coiled-coil region" evidence="2">
    <location>
        <begin position="160"/>
        <end position="187"/>
    </location>
</feature>
<keyword evidence="2" id="KW-0175">Coiled coil</keyword>
<comment type="function">
    <text evidence="1">Component of the MICOS complex, a large protein complex of the mitochondrial inner membrane that plays crucial roles in the maintenance of crista junctions, inner membrane architecture, and formation of contact sites to the outer membrane.</text>
</comment>
<dbReference type="OrthoDB" id="2399148at2759"/>
<evidence type="ECO:0000313" key="3">
    <source>
        <dbReference type="CGD" id="CAL0000166501"/>
    </source>
</evidence>
<gene>
    <name evidence="3" type="ordered locus">Cd36_11050</name>
    <name evidence="4" type="ORF">CD36_11050</name>
</gene>
<dbReference type="CGD" id="CAL0000166501">
    <property type="gene designation" value="Cd36_11050"/>
</dbReference>
<dbReference type="VEuPathDB" id="FungiDB:CD36_11050"/>
<dbReference type="RefSeq" id="XP_002417746.1">
    <property type="nucleotide sequence ID" value="XM_002417701.1"/>
</dbReference>
<evidence type="ECO:0000313" key="5">
    <source>
        <dbReference type="Proteomes" id="UP000002605"/>
    </source>
</evidence>
<dbReference type="AlphaFoldDB" id="B9W9H6"/>
<dbReference type="GeneID" id="8045295"/>
<dbReference type="PANTHER" id="PTHR28268">
    <property type="entry name" value="MICOS SUBUNIT MIC26"/>
    <property type="match status" value="1"/>
</dbReference>
<comment type="subunit">
    <text evidence="1">Component of the mitochondrial contact site and cristae organizing system (MICOS) complex.</text>
</comment>
<dbReference type="InterPro" id="IPR019166">
    <property type="entry name" value="MIC26/MIC27"/>
</dbReference>
<evidence type="ECO:0000256" key="1">
    <source>
        <dbReference type="RuleBase" id="RU363021"/>
    </source>
</evidence>
<keyword evidence="1" id="KW-0999">Mitochondrion inner membrane</keyword>
<keyword evidence="1" id="KW-0496">Mitochondrion</keyword>
<dbReference type="GO" id="GO:0061617">
    <property type="term" value="C:MICOS complex"/>
    <property type="evidence" value="ECO:0007669"/>
    <property type="project" value="UniProtKB-UniRule"/>
</dbReference>
<keyword evidence="1" id="KW-0472">Membrane</keyword>
<dbReference type="KEGG" id="cdu:CD36_11050"/>
<dbReference type="PANTHER" id="PTHR28268:SF1">
    <property type="entry name" value="MICOS SUBUNIT MIC26"/>
    <property type="match status" value="1"/>
</dbReference>
<reference evidence="4 5" key="1">
    <citation type="journal article" date="2009" name="Genome Res.">
        <title>Comparative genomics of the fungal pathogens Candida dubliniensis and Candida albicans.</title>
        <authorList>
            <person name="Jackson A.P."/>
            <person name="Gamble J.A."/>
            <person name="Yeomans T."/>
            <person name="Moran G.P."/>
            <person name="Saunders D."/>
            <person name="Harris D."/>
            <person name="Aslett M."/>
            <person name="Barrell J.F."/>
            <person name="Butler G."/>
            <person name="Citiulo F."/>
            <person name="Coleman D.C."/>
            <person name="de Groot P.W.J."/>
            <person name="Goodwin T.J."/>
            <person name="Quail M.A."/>
            <person name="McQuillan J."/>
            <person name="Munro C.A."/>
            <person name="Pain A."/>
            <person name="Poulter R.T."/>
            <person name="Rajandream M.A."/>
            <person name="Renauld H."/>
            <person name="Spiering M.J."/>
            <person name="Tivey A."/>
            <person name="Gow N.A.R."/>
            <person name="Barrell B."/>
            <person name="Sullivan D.J."/>
            <person name="Berriman M."/>
        </authorList>
    </citation>
    <scope>NUCLEOTIDE SEQUENCE [LARGE SCALE GENOMIC DNA]</scope>
    <source>
        <strain evidence="5">CD36 / ATCC MYA-646 / CBS 7987 / NCPF 3949 / NRRL Y-17841</strain>
    </source>
</reference>
<evidence type="ECO:0000313" key="4">
    <source>
        <dbReference type="EMBL" id="CAX45459.1"/>
    </source>
</evidence>
<keyword evidence="5" id="KW-1185">Reference proteome</keyword>